<evidence type="ECO:0000313" key="3">
    <source>
        <dbReference type="EMBL" id="CAF3918261.1"/>
    </source>
</evidence>
<keyword evidence="4" id="KW-1185">Reference proteome</keyword>
<comment type="caution">
    <text evidence="2">The sequence shown here is derived from an EMBL/GenBank/DDBJ whole genome shotgun (WGS) entry which is preliminary data.</text>
</comment>
<sequence>MNACIAEKAKATSPRRSHCRSIEISNVGDLVHVRNDESRGSWQLACVIKIIKSSDEQIRLPSGTVLTRGLMHLYSLECDEKFDMIDEPTEIKADKNEPLVQHRPVHKAAKKASTKMQQLHELSD</sequence>
<accession>A0A814T057</accession>
<name>A0A814T057_9BILA</name>
<evidence type="ECO:0008006" key="5">
    <source>
        <dbReference type="Google" id="ProtNLM"/>
    </source>
</evidence>
<dbReference type="EMBL" id="CAJOBC010007007">
    <property type="protein sequence ID" value="CAF3918261.1"/>
    <property type="molecule type" value="Genomic_DNA"/>
</dbReference>
<evidence type="ECO:0000313" key="2">
    <source>
        <dbReference type="EMBL" id="CAF1154847.1"/>
    </source>
</evidence>
<evidence type="ECO:0000256" key="1">
    <source>
        <dbReference type="SAM" id="MobiDB-lite"/>
    </source>
</evidence>
<protein>
    <recommendedName>
        <fullName evidence="5">DUF5641 domain-containing protein</fullName>
    </recommendedName>
</protein>
<feature type="compositionally biased region" description="Basic residues" evidence="1">
    <location>
        <begin position="103"/>
        <end position="113"/>
    </location>
</feature>
<reference evidence="2" key="1">
    <citation type="submission" date="2021-02" db="EMBL/GenBank/DDBJ databases">
        <authorList>
            <person name="Nowell W R."/>
        </authorList>
    </citation>
    <scope>NUCLEOTIDE SEQUENCE</scope>
</reference>
<organism evidence="2 4">
    <name type="scientific">Didymodactylos carnosus</name>
    <dbReference type="NCBI Taxonomy" id="1234261"/>
    <lineage>
        <taxon>Eukaryota</taxon>
        <taxon>Metazoa</taxon>
        <taxon>Spiralia</taxon>
        <taxon>Gnathifera</taxon>
        <taxon>Rotifera</taxon>
        <taxon>Eurotatoria</taxon>
        <taxon>Bdelloidea</taxon>
        <taxon>Philodinida</taxon>
        <taxon>Philodinidae</taxon>
        <taxon>Didymodactylos</taxon>
    </lineage>
</organism>
<proteinExistence type="predicted"/>
<dbReference type="AlphaFoldDB" id="A0A814T057"/>
<dbReference type="Proteomes" id="UP000663829">
    <property type="component" value="Unassembled WGS sequence"/>
</dbReference>
<gene>
    <name evidence="2" type="ORF">GPM918_LOCUS21374</name>
    <name evidence="3" type="ORF">SRO942_LOCUS21370</name>
</gene>
<evidence type="ECO:0000313" key="4">
    <source>
        <dbReference type="Proteomes" id="UP000663829"/>
    </source>
</evidence>
<dbReference type="Proteomes" id="UP000681722">
    <property type="component" value="Unassembled WGS sequence"/>
</dbReference>
<dbReference type="EMBL" id="CAJNOQ010007009">
    <property type="protein sequence ID" value="CAF1154847.1"/>
    <property type="molecule type" value="Genomic_DNA"/>
</dbReference>
<feature type="region of interest" description="Disordered" evidence="1">
    <location>
        <begin position="94"/>
        <end position="124"/>
    </location>
</feature>